<evidence type="ECO:0000259" key="5">
    <source>
        <dbReference type="Pfam" id="PF25975"/>
    </source>
</evidence>
<feature type="domain" description="CzcB-like barrel-sandwich hybrid" evidence="4">
    <location>
        <begin position="72"/>
        <end position="201"/>
    </location>
</feature>
<protein>
    <submittedName>
        <fullName evidence="6">Uncharacterized protein</fullName>
    </submittedName>
</protein>
<dbReference type="OrthoDB" id="7616937at2"/>
<dbReference type="Pfam" id="PF25975">
    <property type="entry name" value="CzcB_C"/>
    <property type="match status" value="1"/>
</dbReference>
<dbReference type="GO" id="GO:0016020">
    <property type="term" value="C:membrane"/>
    <property type="evidence" value="ECO:0007669"/>
    <property type="project" value="InterPro"/>
</dbReference>
<dbReference type="InterPro" id="IPR058647">
    <property type="entry name" value="BSH_CzcB-like"/>
</dbReference>
<dbReference type="Gene3D" id="2.40.420.20">
    <property type="match status" value="1"/>
</dbReference>
<dbReference type="SUPFAM" id="SSF111369">
    <property type="entry name" value="HlyD-like secretion proteins"/>
    <property type="match status" value="1"/>
</dbReference>
<evidence type="ECO:0000256" key="1">
    <source>
        <dbReference type="ARBA" id="ARBA00009477"/>
    </source>
</evidence>
<dbReference type="PANTHER" id="PTHR30097:SF4">
    <property type="entry name" value="SLR6042 PROTEIN"/>
    <property type="match status" value="1"/>
</dbReference>
<dbReference type="Gene3D" id="2.40.50.100">
    <property type="match status" value="1"/>
</dbReference>
<feature type="signal peptide" evidence="3">
    <location>
        <begin position="1"/>
        <end position="24"/>
    </location>
</feature>
<dbReference type="NCBIfam" id="TIGR01730">
    <property type="entry name" value="RND_mfp"/>
    <property type="match status" value="1"/>
</dbReference>
<dbReference type="Gene3D" id="1.10.287.470">
    <property type="entry name" value="Helix hairpin bin"/>
    <property type="match status" value="1"/>
</dbReference>
<keyword evidence="2" id="KW-0813">Transport</keyword>
<dbReference type="Pfam" id="PF25973">
    <property type="entry name" value="BSH_CzcB"/>
    <property type="match status" value="1"/>
</dbReference>
<reference evidence="7" key="1">
    <citation type="submission" date="2018-05" db="EMBL/GenBank/DDBJ databases">
        <authorList>
            <person name="Liu B.-T."/>
        </authorList>
    </citation>
    <scope>NUCLEOTIDE SEQUENCE [LARGE SCALE GENOMIC DNA]</scope>
    <source>
        <strain evidence="7">WD6-1</strain>
    </source>
</reference>
<feature type="domain" description="CzcB-like C-terminal circularly permuted SH3-like" evidence="5">
    <location>
        <begin position="286"/>
        <end position="341"/>
    </location>
</feature>
<dbReference type="InterPro" id="IPR006143">
    <property type="entry name" value="RND_pump_MFP"/>
</dbReference>
<comment type="similarity">
    <text evidence="1">Belongs to the membrane fusion protein (MFP) (TC 8.A.1) family.</text>
</comment>
<gene>
    <name evidence="6" type="ORF">DDZ18_09055</name>
</gene>
<dbReference type="GO" id="GO:0060003">
    <property type="term" value="P:copper ion export"/>
    <property type="evidence" value="ECO:0007669"/>
    <property type="project" value="TreeGrafter"/>
</dbReference>
<keyword evidence="3" id="KW-0732">Signal</keyword>
<dbReference type="InterPro" id="IPR051909">
    <property type="entry name" value="MFP_Cation_Efflux"/>
</dbReference>
<evidence type="ECO:0000259" key="4">
    <source>
        <dbReference type="Pfam" id="PF25973"/>
    </source>
</evidence>
<proteinExistence type="inferred from homology"/>
<dbReference type="Gene3D" id="2.40.30.170">
    <property type="match status" value="1"/>
</dbReference>
<dbReference type="GO" id="GO:0015679">
    <property type="term" value="P:plasma membrane copper ion transport"/>
    <property type="evidence" value="ECO:0007669"/>
    <property type="project" value="TreeGrafter"/>
</dbReference>
<organism evidence="6 7">
    <name type="scientific">Marinicauda salina</name>
    <dbReference type="NCBI Taxonomy" id="2135793"/>
    <lineage>
        <taxon>Bacteria</taxon>
        <taxon>Pseudomonadati</taxon>
        <taxon>Pseudomonadota</taxon>
        <taxon>Alphaproteobacteria</taxon>
        <taxon>Maricaulales</taxon>
        <taxon>Maricaulaceae</taxon>
        <taxon>Marinicauda</taxon>
    </lineage>
</organism>
<name>A0A2U2BUT5_9PROT</name>
<keyword evidence="7" id="KW-1185">Reference proteome</keyword>
<evidence type="ECO:0000256" key="2">
    <source>
        <dbReference type="ARBA" id="ARBA00022448"/>
    </source>
</evidence>
<dbReference type="PANTHER" id="PTHR30097">
    <property type="entry name" value="CATION EFFLUX SYSTEM PROTEIN CUSB"/>
    <property type="match status" value="1"/>
</dbReference>
<evidence type="ECO:0000313" key="7">
    <source>
        <dbReference type="Proteomes" id="UP000245168"/>
    </source>
</evidence>
<evidence type="ECO:0000256" key="3">
    <source>
        <dbReference type="SAM" id="SignalP"/>
    </source>
</evidence>
<sequence length="352" mass="36220">MPSFPPPHAILLLLWLLSAAGAAAQSTIPVSPAARAALGVEIETTEAGERFAGAEASATVIAPPGRLQSAASPFAGVLVEPLVMPGAPVEAGDPLAVIYSPDFADARAELETRRLTAEHAGHLAERAARLRAEGLMADQDVQEARHDARAAELALGAMQARLDTVRPDDGPGRYRIVAPAAGVVAHVHVQSGGAVDAAGPVASIFTGERFWARAQAPARAADILLPGASARIGGWAEPGEIVSIDPEIDAMSRSLEVMVRLPEGGPWRLGLLIDLVFDAEAPEGSVAAPAAAVIRIGDNDTVFVERGDGFAPTPVTVMARSRDTVLLDGALSPGDRVAVSGLAALKNMVETG</sequence>
<feature type="chain" id="PRO_5015525487" evidence="3">
    <location>
        <begin position="25"/>
        <end position="352"/>
    </location>
</feature>
<dbReference type="RefSeq" id="WP_109253022.1">
    <property type="nucleotide sequence ID" value="NZ_QEXV01000003.1"/>
</dbReference>
<dbReference type="AlphaFoldDB" id="A0A2U2BUT5"/>
<dbReference type="Proteomes" id="UP000245168">
    <property type="component" value="Unassembled WGS sequence"/>
</dbReference>
<dbReference type="GO" id="GO:0030313">
    <property type="term" value="C:cell envelope"/>
    <property type="evidence" value="ECO:0007669"/>
    <property type="project" value="TreeGrafter"/>
</dbReference>
<dbReference type="GO" id="GO:0022857">
    <property type="term" value="F:transmembrane transporter activity"/>
    <property type="evidence" value="ECO:0007669"/>
    <property type="project" value="InterPro"/>
</dbReference>
<comment type="caution">
    <text evidence="6">The sequence shown here is derived from an EMBL/GenBank/DDBJ whole genome shotgun (WGS) entry which is preliminary data.</text>
</comment>
<dbReference type="InterPro" id="IPR058649">
    <property type="entry name" value="CzcB_C"/>
</dbReference>
<dbReference type="EMBL" id="QEXV01000003">
    <property type="protein sequence ID" value="PWE17791.1"/>
    <property type="molecule type" value="Genomic_DNA"/>
</dbReference>
<accession>A0A2U2BUT5</accession>
<evidence type="ECO:0000313" key="6">
    <source>
        <dbReference type="EMBL" id="PWE17791.1"/>
    </source>
</evidence>